<name>A0AC34QVB2_9BILA</name>
<evidence type="ECO:0000313" key="1">
    <source>
        <dbReference type="Proteomes" id="UP000887576"/>
    </source>
</evidence>
<proteinExistence type="predicted"/>
<dbReference type="Proteomes" id="UP000887576">
    <property type="component" value="Unplaced"/>
</dbReference>
<accession>A0AC34QVB2</accession>
<sequence length="428" mass="49415">MENAMDNDPFLCSVFIDAEGQDQDADMAETDPAVLDELKELLGITDNAPTTENIKESQNDLLNIESVDYFKSDADEFQQIMLCLQARQEESRVVRMPDAILNFLENLCGSTERVEMNTTNIATATIMKEISEFFSARTTKMVFRQYSVDFYLVPDHFFTFGNSPTTEERGKFLEMVVKSGSKAVKFVQFTKRFDKWTEMLFNTLASNPEDRSIHIVNLKEFSADHIKAIRMIIQRGVNVDVEIKHARYLDLLSSLRFRHLFLQCTDVEKVFATFKCAAMNLIVSSSRLAYEKLKVRRLQPLTSVRYLRLAVAGDLNYKQWDDFFSKLSKIFPRAEVVAIVEMYPDENDADKISTMCTVLQHVPQRKCEILVQYQGERLKQDHRLLRAVSFVCTGLNCFQWNHPKNATYKSIKLTLEFIPPMLRKTNNA</sequence>
<organism evidence="1 2">
    <name type="scientific">Panagrolaimus sp. JU765</name>
    <dbReference type="NCBI Taxonomy" id="591449"/>
    <lineage>
        <taxon>Eukaryota</taxon>
        <taxon>Metazoa</taxon>
        <taxon>Ecdysozoa</taxon>
        <taxon>Nematoda</taxon>
        <taxon>Chromadorea</taxon>
        <taxon>Rhabditida</taxon>
        <taxon>Tylenchina</taxon>
        <taxon>Panagrolaimomorpha</taxon>
        <taxon>Panagrolaimoidea</taxon>
        <taxon>Panagrolaimidae</taxon>
        <taxon>Panagrolaimus</taxon>
    </lineage>
</organism>
<evidence type="ECO:0000313" key="2">
    <source>
        <dbReference type="WBParaSite" id="JU765_v2.g19820.t1"/>
    </source>
</evidence>
<dbReference type="WBParaSite" id="JU765_v2.g19820.t1">
    <property type="protein sequence ID" value="JU765_v2.g19820.t1"/>
    <property type="gene ID" value="JU765_v2.g19820"/>
</dbReference>
<protein>
    <submittedName>
        <fullName evidence="2">Uncharacterized protein</fullName>
    </submittedName>
</protein>
<reference evidence="2" key="1">
    <citation type="submission" date="2022-11" db="UniProtKB">
        <authorList>
            <consortium name="WormBaseParasite"/>
        </authorList>
    </citation>
    <scope>IDENTIFICATION</scope>
</reference>